<keyword evidence="2" id="KW-1185">Reference proteome</keyword>
<evidence type="ECO:0000313" key="1">
    <source>
        <dbReference type="EMBL" id="TLM88999.1"/>
    </source>
</evidence>
<accession>A0A5R8WJP9</accession>
<dbReference type="AlphaFoldDB" id="A0A5R8WJP9"/>
<gene>
    <name evidence="1" type="ORF">FDY95_22715</name>
</gene>
<proteinExistence type="predicted"/>
<sequence>MYRYVLHFNAHQQYRALKGLGRLVKFEFLLHHLDQMELHQRIQKQLPAIWLGCY</sequence>
<dbReference type="EMBL" id="VAJM01000015">
    <property type="protein sequence ID" value="TLM88999.1"/>
    <property type="molecule type" value="Genomic_DNA"/>
</dbReference>
<organism evidence="1 2">
    <name type="scientific">Hymenobacter jeollabukensis</name>
    <dbReference type="NCBI Taxonomy" id="2025313"/>
    <lineage>
        <taxon>Bacteria</taxon>
        <taxon>Pseudomonadati</taxon>
        <taxon>Bacteroidota</taxon>
        <taxon>Cytophagia</taxon>
        <taxon>Cytophagales</taxon>
        <taxon>Hymenobacteraceae</taxon>
        <taxon>Hymenobacter</taxon>
    </lineage>
</organism>
<dbReference type="Proteomes" id="UP000305517">
    <property type="component" value="Unassembled WGS sequence"/>
</dbReference>
<name>A0A5R8WJP9_9BACT</name>
<evidence type="ECO:0000313" key="2">
    <source>
        <dbReference type="Proteomes" id="UP000305517"/>
    </source>
</evidence>
<comment type="caution">
    <text evidence="1">The sequence shown here is derived from an EMBL/GenBank/DDBJ whole genome shotgun (WGS) entry which is preliminary data.</text>
</comment>
<protein>
    <submittedName>
        <fullName evidence="1">Uncharacterized protein</fullName>
    </submittedName>
</protein>
<reference evidence="1 2" key="1">
    <citation type="submission" date="2019-05" db="EMBL/GenBank/DDBJ databases">
        <title>Hymenobacter edaphi sp. nov., isolated from abandoned arsenic-contaminated farmland soil.</title>
        <authorList>
            <person name="Nie L."/>
        </authorList>
    </citation>
    <scope>NUCLEOTIDE SEQUENCE [LARGE SCALE GENOMIC DNA]</scope>
    <source>
        <strain evidence="1 2">1-3-3-8</strain>
    </source>
</reference>